<dbReference type="EMBL" id="KN880939">
    <property type="protein sequence ID" value="KIY61459.1"/>
    <property type="molecule type" value="Genomic_DNA"/>
</dbReference>
<gene>
    <name evidence="2" type="ORF">CYLTODRAFT_478532</name>
</gene>
<accession>A0A0D7AUD4</accession>
<feature type="compositionally biased region" description="Acidic residues" evidence="1">
    <location>
        <begin position="95"/>
        <end position="118"/>
    </location>
</feature>
<proteinExistence type="predicted"/>
<reference evidence="2 3" key="1">
    <citation type="journal article" date="2015" name="Fungal Genet. Biol.">
        <title>Evolution of novel wood decay mechanisms in Agaricales revealed by the genome sequences of Fistulina hepatica and Cylindrobasidium torrendii.</title>
        <authorList>
            <person name="Floudas D."/>
            <person name="Held B.W."/>
            <person name="Riley R."/>
            <person name="Nagy L.G."/>
            <person name="Koehler G."/>
            <person name="Ransdell A.S."/>
            <person name="Younus H."/>
            <person name="Chow J."/>
            <person name="Chiniquy J."/>
            <person name="Lipzen A."/>
            <person name="Tritt A."/>
            <person name="Sun H."/>
            <person name="Haridas S."/>
            <person name="LaButti K."/>
            <person name="Ohm R.A."/>
            <person name="Kues U."/>
            <person name="Blanchette R.A."/>
            <person name="Grigoriev I.V."/>
            <person name="Minto R.E."/>
            <person name="Hibbett D.S."/>
        </authorList>
    </citation>
    <scope>NUCLEOTIDE SEQUENCE [LARGE SCALE GENOMIC DNA]</scope>
    <source>
        <strain evidence="2 3">FP15055 ss-10</strain>
    </source>
</reference>
<evidence type="ECO:0000256" key="1">
    <source>
        <dbReference type="SAM" id="MobiDB-lite"/>
    </source>
</evidence>
<dbReference type="AlphaFoldDB" id="A0A0D7AUD4"/>
<protein>
    <submittedName>
        <fullName evidence="2">Uncharacterized protein</fullName>
    </submittedName>
</protein>
<dbReference type="Proteomes" id="UP000054007">
    <property type="component" value="Unassembled WGS sequence"/>
</dbReference>
<feature type="region of interest" description="Disordered" evidence="1">
    <location>
        <begin position="84"/>
        <end position="141"/>
    </location>
</feature>
<sequence>MRTVLVSLPSFQSSTGVSASAQMSSLYYCENDLCKRPFSTLKAMRSHLKQANSCKWWTAHSKQAENKLEKIPGVATIVPGSIHDMTASHFAPDPNDPDEEDNLDGEGDGSASDDDDNESQASRRATREMSEVLSDDDDLVDVQPLPVGNGHWGSRTRAVNFACTTGQTTRRARAVLQQQCRCCL</sequence>
<evidence type="ECO:0000313" key="3">
    <source>
        <dbReference type="Proteomes" id="UP000054007"/>
    </source>
</evidence>
<keyword evidence="3" id="KW-1185">Reference proteome</keyword>
<name>A0A0D7AUD4_9AGAR</name>
<evidence type="ECO:0000313" key="2">
    <source>
        <dbReference type="EMBL" id="KIY61459.1"/>
    </source>
</evidence>
<organism evidence="2 3">
    <name type="scientific">Cylindrobasidium torrendii FP15055 ss-10</name>
    <dbReference type="NCBI Taxonomy" id="1314674"/>
    <lineage>
        <taxon>Eukaryota</taxon>
        <taxon>Fungi</taxon>
        <taxon>Dikarya</taxon>
        <taxon>Basidiomycota</taxon>
        <taxon>Agaricomycotina</taxon>
        <taxon>Agaricomycetes</taxon>
        <taxon>Agaricomycetidae</taxon>
        <taxon>Agaricales</taxon>
        <taxon>Marasmiineae</taxon>
        <taxon>Physalacriaceae</taxon>
        <taxon>Cylindrobasidium</taxon>
    </lineage>
</organism>